<gene>
    <name evidence="1" type="ORF">D8780_12530</name>
</gene>
<organism evidence="1 2">
    <name type="scientific">Notoacmeibacter ruber</name>
    <dbReference type="NCBI Taxonomy" id="2670375"/>
    <lineage>
        <taxon>Bacteria</taxon>
        <taxon>Pseudomonadati</taxon>
        <taxon>Pseudomonadota</taxon>
        <taxon>Alphaproteobacteria</taxon>
        <taxon>Hyphomicrobiales</taxon>
        <taxon>Notoacmeibacteraceae</taxon>
        <taxon>Notoacmeibacter</taxon>
    </lineage>
</organism>
<reference evidence="1 2" key="1">
    <citation type="submission" date="2018-10" db="EMBL/GenBank/DDBJ databases">
        <title>Notoacmeibacter sp. M2BS9Y-3-1, whole genome shotgun sequence.</title>
        <authorList>
            <person name="Tuo L."/>
        </authorList>
    </citation>
    <scope>NUCLEOTIDE SEQUENCE [LARGE SCALE GENOMIC DNA]</scope>
    <source>
        <strain evidence="1 2">M2BS9Y-3-1</strain>
    </source>
</reference>
<dbReference type="EMBL" id="RCWN01000001">
    <property type="protein sequence ID" value="RLQ88932.1"/>
    <property type="molecule type" value="Genomic_DNA"/>
</dbReference>
<evidence type="ECO:0000313" key="2">
    <source>
        <dbReference type="Proteomes" id="UP000281094"/>
    </source>
</evidence>
<sequence>MVERPCDNLAYIHGMLLQLREMAIAADADVLTYHIEMTIAECADTRRQRTAERLIGEAQKAVPYEKKPK</sequence>
<accession>A0A3L7JKC2</accession>
<evidence type="ECO:0000313" key="1">
    <source>
        <dbReference type="EMBL" id="RLQ88932.1"/>
    </source>
</evidence>
<keyword evidence="2" id="KW-1185">Reference proteome</keyword>
<protein>
    <submittedName>
        <fullName evidence="1">Uncharacterized protein</fullName>
    </submittedName>
</protein>
<proteinExistence type="predicted"/>
<dbReference type="AlphaFoldDB" id="A0A3L7JKC2"/>
<comment type="caution">
    <text evidence="1">The sequence shown here is derived from an EMBL/GenBank/DDBJ whole genome shotgun (WGS) entry which is preliminary data.</text>
</comment>
<dbReference type="Proteomes" id="UP000281094">
    <property type="component" value="Unassembled WGS sequence"/>
</dbReference>
<dbReference type="RefSeq" id="WP_121645900.1">
    <property type="nucleotide sequence ID" value="NZ_RCWN01000001.1"/>
</dbReference>
<name>A0A3L7JKC2_9HYPH</name>